<dbReference type="CDD" id="cd04277">
    <property type="entry name" value="ZnMc_serralysin_like"/>
    <property type="match status" value="1"/>
</dbReference>
<comment type="similarity">
    <text evidence="3">Belongs to the peptidase M10B family.</text>
</comment>
<dbReference type="InterPro" id="IPR006026">
    <property type="entry name" value="Peptidase_Metallo"/>
</dbReference>
<protein>
    <submittedName>
        <fullName evidence="7">M10 family metallopeptidase C-terminal domain-containing protein</fullName>
    </submittedName>
</protein>
<evidence type="ECO:0000256" key="5">
    <source>
        <dbReference type="ARBA" id="ARBA00022737"/>
    </source>
</evidence>
<proteinExistence type="inferred from homology"/>
<dbReference type="Pfam" id="PF00353">
    <property type="entry name" value="HemolysinCabind"/>
    <property type="match status" value="4"/>
</dbReference>
<evidence type="ECO:0000256" key="1">
    <source>
        <dbReference type="ARBA" id="ARBA00001913"/>
    </source>
</evidence>
<name>A0ABW4R2P6_9RHOB</name>
<dbReference type="InterPro" id="IPR001343">
    <property type="entry name" value="Hemolysn_Ca-bd"/>
</dbReference>
<dbReference type="Proteomes" id="UP001597213">
    <property type="component" value="Unassembled WGS sequence"/>
</dbReference>
<dbReference type="SUPFAM" id="SSF55486">
    <property type="entry name" value="Metalloproteases ('zincins'), catalytic domain"/>
    <property type="match status" value="1"/>
</dbReference>
<dbReference type="InterPro" id="IPR011049">
    <property type="entry name" value="Serralysin-like_metalloprot_C"/>
</dbReference>
<dbReference type="SMART" id="SM00235">
    <property type="entry name" value="ZnMc"/>
    <property type="match status" value="1"/>
</dbReference>
<dbReference type="SUPFAM" id="SSF51120">
    <property type="entry name" value="beta-Roll"/>
    <property type="match status" value="4"/>
</dbReference>
<dbReference type="PRINTS" id="PR00313">
    <property type="entry name" value="CABNDNGRPT"/>
</dbReference>
<comment type="cofactor">
    <cofactor evidence="1">
        <name>Ca(2+)</name>
        <dbReference type="ChEBI" id="CHEBI:29108"/>
    </cofactor>
</comment>
<evidence type="ECO:0000256" key="3">
    <source>
        <dbReference type="ARBA" id="ARBA00009490"/>
    </source>
</evidence>
<gene>
    <name evidence="7" type="ORF">ACFSCT_01960</name>
</gene>
<accession>A0ABW4R2P6</accession>
<reference evidence="8" key="1">
    <citation type="journal article" date="2019" name="Int. J. Syst. Evol. Microbiol.">
        <title>The Global Catalogue of Microorganisms (GCM) 10K type strain sequencing project: providing services to taxonomists for standard genome sequencing and annotation.</title>
        <authorList>
            <consortium name="The Broad Institute Genomics Platform"/>
            <consortium name="The Broad Institute Genome Sequencing Center for Infectious Disease"/>
            <person name="Wu L."/>
            <person name="Ma J."/>
        </authorList>
    </citation>
    <scope>NUCLEOTIDE SEQUENCE [LARGE SCALE GENOMIC DNA]</scope>
    <source>
        <strain evidence="8">CCUG 56029</strain>
    </source>
</reference>
<sequence>MRDYNLRDFSAALTQSSWSDDKVRKWDLGADHALTVNLTGLTAQETGLARAALAEWSTISGIRFIETTGGAELTYVHTGTKATTRQTASGDYTSSATVEIPQSKVAPGDTIGSYVFRTYMHETGHALGLSHPQDYGTVKTPDLGEIRNDSWQLSVMSYFSQVENSYVNATKAYPITPMSADVLAISIFYGAPGAVRAGNTTYGDNSTAGGALDQLSALGADAAFTLVDTSGIDSISLKSATAAQLIDLRPGSFSNVLGATGNMSIMPGTIIENATGGGGNDQIIGNDAANILDGFLGNDTLIGGTGNDTYITDGLDRIVEATGQGTDHVISSGSITLGANIERLTLSGKAAINAIGNDDANQITGNAGANVLDGRGGVDTLTGGAGNDTYITDGRDRIFEAAGGGVDLVRSSVSLALGANLENLTLSGDAANAIGNTLSNRLVGNDKANVLDGRTGQDFLFGGKGNDTYVTDGGDRIGEAAGAGIDRVISTAAVVLAPNLEIAQLRGNAAVNVVGNDIDNIIVGNGAANVLSGRGGNDRLTGGGGADSFVFDGGKDVVADFQDNVDTLRLDNALWNSASRSIDEALSHARVAGGNVVFDFDGGNRLVVLGVNDLDLLRDDLLVV</sequence>
<dbReference type="RefSeq" id="WP_379139692.1">
    <property type="nucleotide sequence ID" value="NZ_JBHUEN010000006.1"/>
</dbReference>
<organism evidence="7 8">
    <name type="scientific">Paracoccus pacificus</name>
    <dbReference type="NCBI Taxonomy" id="1463598"/>
    <lineage>
        <taxon>Bacteria</taxon>
        <taxon>Pseudomonadati</taxon>
        <taxon>Pseudomonadota</taxon>
        <taxon>Alphaproteobacteria</taxon>
        <taxon>Rhodobacterales</taxon>
        <taxon>Paracoccaceae</taxon>
        <taxon>Paracoccus</taxon>
    </lineage>
</organism>
<comment type="subcellular location">
    <subcellularLocation>
        <location evidence="2">Secreted</location>
    </subcellularLocation>
</comment>
<keyword evidence="4" id="KW-0964">Secreted</keyword>
<evidence type="ECO:0000313" key="7">
    <source>
        <dbReference type="EMBL" id="MFD1880477.1"/>
    </source>
</evidence>
<dbReference type="Gene3D" id="2.150.10.10">
    <property type="entry name" value="Serralysin-like metalloprotease, C-terminal"/>
    <property type="match status" value="4"/>
</dbReference>
<keyword evidence="8" id="KW-1185">Reference proteome</keyword>
<dbReference type="Pfam" id="PF08548">
    <property type="entry name" value="Peptidase_M10_C"/>
    <property type="match status" value="1"/>
</dbReference>
<evidence type="ECO:0000256" key="2">
    <source>
        <dbReference type="ARBA" id="ARBA00004613"/>
    </source>
</evidence>
<feature type="domain" description="Peptidase metallopeptidase" evidence="6">
    <location>
        <begin position="22"/>
        <end position="169"/>
    </location>
</feature>
<comment type="caution">
    <text evidence="7">The sequence shown here is derived from an EMBL/GenBank/DDBJ whole genome shotgun (WGS) entry which is preliminary data.</text>
</comment>
<dbReference type="InterPro" id="IPR013858">
    <property type="entry name" value="Peptidase_M10B_C"/>
</dbReference>
<evidence type="ECO:0000259" key="6">
    <source>
        <dbReference type="SMART" id="SM00235"/>
    </source>
</evidence>
<dbReference type="Gene3D" id="3.40.390.10">
    <property type="entry name" value="Collagenase (Catalytic Domain)"/>
    <property type="match status" value="1"/>
</dbReference>
<keyword evidence="5" id="KW-0677">Repeat</keyword>
<dbReference type="EMBL" id="JBHUEN010000006">
    <property type="protein sequence ID" value="MFD1880477.1"/>
    <property type="molecule type" value="Genomic_DNA"/>
</dbReference>
<evidence type="ECO:0000313" key="8">
    <source>
        <dbReference type="Proteomes" id="UP001597213"/>
    </source>
</evidence>
<dbReference type="InterPro" id="IPR024079">
    <property type="entry name" value="MetalloPept_cat_dom_sf"/>
</dbReference>
<evidence type="ECO:0000256" key="4">
    <source>
        <dbReference type="ARBA" id="ARBA00022525"/>
    </source>
</evidence>
<dbReference type="InterPro" id="IPR034033">
    <property type="entry name" value="Serralysin-like"/>
</dbReference>